<keyword evidence="3" id="KW-1185">Reference proteome</keyword>
<gene>
    <name evidence="2" type="ORF">ESZ91_02810</name>
</gene>
<protein>
    <submittedName>
        <fullName evidence="2">Uncharacterized protein</fullName>
    </submittedName>
</protein>
<organism evidence="2 3">
    <name type="scientific">Candidatus Borkfalkia ceftriaxoniphila</name>
    <dbReference type="NCBI Taxonomy" id="2508949"/>
    <lineage>
        <taxon>Bacteria</taxon>
        <taxon>Bacillati</taxon>
        <taxon>Bacillota</taxon>
        <taxon>Clostridia</taxon>
        <taxon>Christensenellales</taxon>
        <taxon>Christensenellaceae</taxon>
        <taxon>Candidatus Borkfalkia</taxon>
    </lineage>
</organism>
<proteinExistence type="predicted"/>
<evidence type="ECO:0000313" key="2">
    <source>
        <dbReference type="EMBL" id="RXZ61335.1"/>
    </source>
</evidence>
<dbReference type="AlphaFoldDB" id="A0A4Q2K9U9"/>
<accession>A0A4Q2K9U9</accession>
<feature type="transmembrane region" description="Helical" evidence="1">
    <location>
        <begin position="1062"/>
        <end position="1088"/>
    </location>
</feature>
<keyword evidence="1" id="KW-0812">Transmembrane</keyword>
<evidence type="ECO:0000256" key="1">
    <source>
        <dbReference type="SAM" id="Phobius"/>
    </source>
</evidence>
<dbReference type="EMBL" id="SDOZ01000002">
    <property type="protein sequence ID" value="RXZ61335.1"/>
    <property type="molecule type" value="Genomic_DNA"/>
</dbReference>
<dbReference type="Proteomes" id="UP000291269">
    <property type="component" value="Unassembled WGS sequence"/>
</dbReference>
<comment type="caution">
    <text evidence="2">The sequence shown here is derived from an EMBL/GenBank/DDBJ whole genome shotgun (WGS) entry which is preliminary data.</text>
</comment>
<name>A0A4Q2K9U9_9FIRM</name>
<keyword evidence="1" id="KW-1133">Transmembrane helix</keyword>
<sequence>MTIRMKKTGIFLLGCLLAISLLLCGVLPLFEAHAKDGALTENEPFPAGFLEGTAELTLSYSAGKGFALNGKEFTSLYEGAFEVLPGNAYIALHVFTGSGAAAGVEITSVTESGRKADLGNWTNYAGEAGVITSDSVKLSGVNLADATIVSAALSYDDLSVTLKVTGDASNLTKFSIQYGTAGSLYYANFQTSGDEQGIYISGAIPEEPAVPRDDFDPTGIFSNYATEKLVMRGQPYGVLIGNKAGVNAVWSDTIGYNTPVQMNSFRLKADVVGGSEWNNNRNIVLQAVGGDLVIREFGNGWGQILFQDKNISAGGGNVWVTSPDQSELDISVLIDGDTVTVKNNTNDTVLAESTEIRFSTASDGSVNDYSNLFFKFENVTVTDRTMGLLVKEINGEVFQGDEIDADISEWDYWDETKEPDYELYWRNEGAVPTCVKGGVAVRGADKGWQKYIYSDYGKSTLQGFDSISDLRVELHAVTPDKIDGVDFVLKAAGGQMLAVRITDFGSLTTYGATVYSYTDNGFPVLGSVSDVPVDVRNRGLYVLEWDYDATRTLKINGVEIPVQSSAIYPNGYKDFTHFKSSNAQIAFGIFEDAQQYENSMVVLTSVNGKELPAYTAAPNVDYSENWRSDAAEISNAADGLRIAATKEGELQYAVYGNAADLSINTVKHNVKDFRISLRMEENATSAAVRLSGQTEDKRDLTILLRLTAESDGMLFEVLNAEQAVLARTKVAKAADGVYEIAFSANEKHASCNGAAAEGDLKSAAFRFLNAKLSVGLAGGAGTYITVTALGGEDLKYYIAVPNYEREYAEGETIVDDFQLDEWMSAGVSVAASEKSVDFTFRSTEAGMWYEIPMSYTASALNQNSSKSYLSLYFSCNENITKDGGVRISLATRAGNLPGGAITSALSIRITDGGSTVSVYNAAWNSLSAAPTTIIGKFAADGGFLIEFDNATKTLYVNGTQIAGSFSSFNFPDNGTFVGIFGTGSESAPGVLSLKKVNGADLILGADNPMIEFGDPDEQRVQDQIRWVEKNGDPTMDYQQELTHSTEKVQKTITERVYVGQKLTALGVVLIVVGCAAVLGAGVAVVLIVRKKKKN</sequence>
<evidence type="ECO:0000313" key="3">
    <source>
        <dbReference type="Proteomes" id="UP000291269"/>
    </source>
</evidence>
<keyword evidence="1" id="KW-0472">Membrane</keyword>
<dbReference type="RefSeq" id="WP_129223923.1">
    <property type="nucleotide sequence ID" value="NZ_SDOZ01000002.1"/>
</dbReference>
<reference evidence="2 3" key="1">
    <citation type="journal article" date="2019" name="Gut">
        <title>Antibiotics-induced monodominance of a novel gut bacterial order.</title>
        <authorList>
            <person name="Hildebrand F."/>
            <person name="Moitinho-Silva L."/>
            <person name="Blasche S."/>
            <person name="Jahn M.T."/>
            <person name="Gossmann T.I."/>
            <person name="Heuerta-Cepas J."/>
            <person name="Hercog R."/>
            <person name="Luetge M."/>
            <person name="Bahram M."/>
            <person name="Pryszlak A."/>
            <person name="Alves R.J."/>
            <person name="Waszak S.M."/>
            <person name="Zhu A."/>
            <person name="Ye L."/>
            <person name="Costea P.I."/>
            <person name="Aalvink S."/>
            <person name="Belzer C."/>
            <person name="Forslund S.K."/>
            <person name="Sunagawa S."/>
            <person name="Hentschel U."/>
            <person name="Merten C."/>
            <person name="Patil K.R."/>
            <person name="Benes V."/>
            <person name="Bork P."/>
        </authorList>
    </citation>
    <scope>NUCLEOTIDE SEQUENCE [LARGE SCALE GENOMIC DNA]</scope>
    <source>
        <strain evidence="2 3">HDS1380</strain>
    </source>
</reference>